<feature type="compositionally biased region" description="Basic and acidic residues" evidence="13">
    <location>
        <begin position="335"/>
        <end position="345"/>
    </location>
</feature>
<evidence type="ECO:0000256" key="3">
    <source>
        <dbReference type="ARBA" id="ARBA00004906"/>
    </source>
</evidence>
<dbReference type="InterPro" id="IPR013087">
    <property type="entry name" value="Znf_C2H2_type"/>
</dbReference>
<evidence type="ECO:0000256" key="9">
    <source>
        <dbReference type="ARBA" id="ARBA00022771"/>
    </source>
</evidence>
<feature type="compositionally biased region" description="Low complexity" evidence="13">
    <location>
        <begin position="397"/>
        <end position="408"/>
    </location>
</feature>
<dbReference type="AlphaFoldDB" id="A0AAV1SDP9"/>
<comment type="caution">
    <text evidence="15">The sequence shown here is derived from an EMBL/GenBank/DDBJ whole genome shotgun (WGS) entry which is preliminary data.</text>
</comment>
<keyword evidence="16" id="KW-1185">Reference proteome</keyword>
<dbReference type="InterPro" id="IPR041888">
    <property type="entry name" value="RING-HC_ZNF598/HEL2"/>
</dbReference>
<keyword evidence="5" id="KW-0963">Cytoplasm</keyword>
<feature type="compositionally biased region" description="Polar residues" evidence="13">
    <location>
        <begin position="321"/>
        <end position="334"/>
    </location>
</feature>
<feature type="region of interest" description="Disordered" evidence="13">
    <location>
        <begin position="448"/>
        <end position="493"/>
    </location>
</feature>
<feature type="region of interest" description="Disordered" evidence="13">
    <location>
        <begin position="642"/>
        <end position="674"/>
    </location>
</feature>
<name>A0AAV1SDP9_9ROSI</name>
<gene>
    <name evidence="15" type="ORF">DCAF_LOCUS21211</name>
</gene>
<dbReference type="EC" id="2.3.2.27" evidence="4"/>
<dbReference type="InterPro" id="IPR001841">
    <property type="entry name" value="Znf_RING"/>
</dbReference>
<comment type="similarity">
    <text evidence="11">Belongs to the ZNF598/HEL2 family.</text>
</comment>
<accession>A0AAV1SDP9</accession>
<evidence type="ECO:0000256" key="6">
    <source>
        <dbReference type="ARBA" id="ARBA00022553"/>
    </source>
</evidence>
<evidence type="ECO:0000256" key="2">
    <source>
        <dbReference type="ARBA" id="ARBA00004496"/>
    </source>
</evidence>
<dbReference type="SMART" id="SM00355">
    <property type="entry name" value="ZnF_C2H2"/>
    <property type="match status" value="4"/>
</dbReference>
<evidence type="ECO:0000313" key="15">
    <source>
        <dbReference type="EMBL" id="CAK7348511.1"/>
    </source>
</evidence>
<dbReference type="GO" id="GO:0005737">
    <property type="term" value="C:cytoplasm"/>
    <property type="evidence" value="ECO:0007669"/>
    <property type="project" value="UniProtKB-SubCell"/>
</dbReference>
<feature type="region of interest" description="Disordered" evidence="13">
    <location>
        <begin position="390"/>
        <end position="420"/>
    </location>
</feature>
<keyword evidence="7" id="KW-0808">Transferase</keyword>
<dbReference type="GO" id="GO:0043022">
    <property type="term" value="F:ribosome binding"/>
    <property type="evidence" value="ECO:0007669"/>
    <property type="project" value="TreeGrafter"/>
</dbReference>
<keyword evidence="10" id="KW-0862">Zinc</keyword>
<dbReference type="InterPro" id="IPR044288">
    <property type="entry name" value="ZNF598/HEL2"/>
</dbReference>
<dbReference type="GO" id="GO:0061630">
    <property type="term" value="F:ubiquitin protein ligase activity"/>
    <property type="evidence" value="ECO:0007669"/>
    <property type="project" value="UniProtKB-EC"/>
</dbReference>
<feature type="region of interest" description="Disordered" evidence="13">
    <location>
        <begin position="301"/>
        <end position="361"/>
    </location>
</feature>
<evidence type="ECO:0000313" key="16">
    <source>
        <dbReference type="Proteomes" id="UP001314170"/>
    </source>
</evidence>
<feature type="compositionally biased region" description="Basic and acidic residues" evidence="13">
    <location>
        <begin position="780"/>
        <end position="792"/>
    </location>
</feature>
<feature type="domain" description="RING-type" evidence="14">
    <location>
        <begin position="5"/>
        <end position="46"/>
    </location>
</feature>
<keyword evidence="9 12" id="KW-0863">Zinc-finger</keyword>
<dbReference type="PANTHER" id="PTHR22938:SF0">
    <property type="entry name" value="E3 UBIQUITIN-PROTEIN LIGASE ZNF598"/>
    <property type="match status" value="1"/>
</dbReference>
<feature type="compositionally biased region" description="Gly residues" evidence="13">
    <location>
        <begin position="807"/>
        <end position="816"/>
    </location>
</feature>
<dbReference type="GO" id="GO:0072344">
    <property type="term" value="P:rescue of stalled ribosome"/>
    <property type="evidence" value="ECO:0007669"/>
    <property type="project" value="InterPro"/>
</dbReference>
<feature type="compositionally biased region" description="Low complexity" evidence="13">
    <location>
        <begin position="504"/>
        <end position="518"/>
    </location>
</feature>
<feature type="region of interest" description="Disordered" evidence="13">
    <location>
        <begin position="720"/>
        <end position="816"/>
    </location>
</feature>
<reference evidence="15 16" key="1">
    <citation type="submission" date="2024-01" db="EMBL/GenBank/DDBJ databases">
        <authorList>
            <person name="Waweru B."/>
        </authorList>
    </citation>
    <scope>NUCLEOTIDE SEQUENCE [LARGE SCALE GENOMIC DNA]</scope>
</reference>
<keyword evidence="8" id="KW-0479">Metal-binding</keyword>
<evidence type="ECO:0000256" key="10">
    <source>
        <dbReference type="ARBA" id="ARBA00022833"/>
    </source>
</evidence>
<dbReference type="PANTHER" id="PTHR22938">
    <property type="entry name" value="ZINC FINGER PROTEIN 598"/>
    <property type="match status" value="1"/>
</dbReference>
<comment type="pathway">
    <text evidence="3">Protein modification; protein ubiquitination.</text>
</comment>
<dbReference type="InterPro" id="IPR057634">
    <property type="entry name" value="PAH_ZNF598/HEL2"/>
</dbReference>
<dbReference type="Pfam" id="PF23202">
    <property type="entry name" value="PAH_ZNF598"/>
    <property type="match status" value="1"/>
</dbReference>
<proteinExistence type="inferred from homology"/>
<feature type="compositionally biased region" description="Basic and acidic residues" evidence="13">
    <location>
        <begin position="301"/>
        <end position="320"/>
    </location>
</feature>
<evidence type="ECO:0000256" key="1">
    <source>
        <dbReference type="ARBA" id="ARBA00000900"/>
    </source>
</evidence>
<dbReference type="Proteomes" id="UP001314170">
    <property type="component" value="Unassembled WGS sequence"/>
</dbReference>
<evidence type="ECO:0000256" key="4">
    <source>
        <dbReference type="ARBA" id="ARBA00012483"/>
    </source>
</evidence>
<evidence type="ECO:0000256" key="7">
    <source>
        <dbReference type="ARBA" id="ARBA00022679"/>
    </source>
</evidence>
<feature type="region of interest" description="Disordered" evidence="13">
    <location>
        <begin position="499"/>
        <end position="518"/>
    </location>
</feature>
<evidence type="ECO:0000256" key="8">
    <source>
        <dbReference type="ARBA" id="ARBA00022723"/>
    </source>
</evidence>
<comment type="subcellular location">
    <subcellularLocation>
        <location evidence="2">Cytoplasm</location>
    </subcellularLocation>
</comment>
<evidence type="ECO:0000259" key="14">
    <source>
        <dbReference type="PROSITE" id="PS50089"/>
    </source>
</evidence>
<feature type="compositionally biased region" description="Low complexity" evidence="13">
    <location>
        <begin position="468"/>
        <end position="487"/>
    </location>
</feature>
<dbReference type="EMBL" id="CAWUPB010001173">
    <property type="protein sequence ID" value="CAK7348511.1"/>
    <property type="molecule type" value="Genomic_DNA"/>
</dbReference>
<keyword evidence="6" id="KW-0597">Phosphoprotein</keyword>
<protein>
    <recommendedName>
        <fullName evidence="4">RING-type E3 ubiquitin transferase</fullName>
        <ecNumber evidence="4">2.3.2.27</ecNumber>
    </recommendedName>
</protein>
<dbReference type="Pfam" id="PF25447">
    <property type="entry name" value="RING_ZNF598"/>
    <property type="match status" value="1"/>
</dbReference>
<evidence type="ECO:0000256" key="5">
    <source>
        <dbReference type="ARBA" id="ARBA00022490"/>
    </source>
</evidence>
<organism evidence="15 16">
    <name type="scientific">Dovyalis caffra</name>
    <dbReference type="NCBI Taxonomy" id="77055"/>
    <lineage>
        <taxon>Eukaryota</taxon>
        <taxon>Viridiplantae</taxon>
        <taxon>Streptophyta</taxon>
        <taxon>Embryophyta</taxon>
        <taxon>Tracheophyta</taxon>
        <taxon>Spermatophyta</taxon>
        <taxon>Magnoliopsida</taxon>
        <taxon>eudicotyledons</taxon>
        <taxon>Gunneridae</taxon>
        <taxon>Pentapetalae</taxon>
        <taxon>rosids</taxon>
        <taxon>fabids</taxon>
        <taxon>Malpighiales</taxon>
        <taxon>Salicaceae</taxon>
        <taxon>Flacourtieae</taxon>
        <taxon>Dovyalis</taxon>
    </lineage>
</organism>
<dbReference type="InterPro" id="IPR056437">
    <property type="entry name" value="Znf-C2H2_ZNF598/HEL2"/>
</dbReference>
<dbReference type="CDD" id="cd16615">
    <property type="entry name" value="RING-HC_ZNF598"/>
    <property type="match status" value="1"/>
</dbReference>
<sequence length="816" mass="91331">MDDSCAVCAEVLEWVAYGACGHREVCSTCVARLRFICDDRRCCICKTELSVVFITKALGDYTRMINDFSVLPSEPKEGRIGSYWYHEDTQAFFDDVDHYKMIKAMCKLSCSVCDREESNDGSKRRGKFRNINQLKGHLFHQHKLHMCSLCLEGRKVFICEQKLYTRAQLNQHINTGDSEVDGSESERGGFMGHPMCEFCKKPFYGDNELYTHMSTEHYTCHLCQRQHPGQYEYYKNYDDLEIHFRRDHFLCDDEECLSKKFIVFQTEAELKRHNTIEHAGRMSRSQRNAALQIPTSFRYRRSNEQDNRRGRGRTFRRDQSDNQLSIAIQASLETAHSESTSRDRSSSAQVISDHVDSNDIDPIVQPFESLTATDPETTSRYLQALGHSSRNAPLQESSFPPLFTTPSSGQQKAKDESEGLPNNTMAAHLRRQNNRNATVINSPQLWPAASRGHVSSSPALYRPTVNTSPLSSRSSASGPGISSYASSTQPQARPIAVRSHLPAGSSGSSGSTSWISHSSSAPNLAEIESMKPFISDFPPVSAAPTRKMPSSSQGVLNVEDVQTANKSLVEKIRAALENDEDRYALFKDISGQYRQGSIDTREYLDYVQQFGLSHLILELARLCPDAQKQKELVDTYNASLRSSGQKENGWGRGSAHLKGTDGSKKSKGIAVEDSSSKDRLADSFINSVRALQSNYKPLEEEGQAGELLSKDGYRIAKGKSNVMLDERQMEPRISNDPSVSSKNLKDGGNDKQRKKTSKFHRVRLGDGSMAALLDLQNSDPDPRNTVENRMDDNDNSVGGLPVRGVWRKGGGQKLFP</sequence>
<evidence type="ECO:0000256" key="11">
    <source>
        <dbReference type="ARBA" id="ARBA00035113"/>
    </source>
</evidence>
<evidence type="ECO:0000256" key="13">
    <source>
        <dbReference type="SAM" id="MobiDB-lite"/>
    </source>
</evidence>
<dbReference type="GO" id="GO:0008270">
    <property type="term" value="F:zinc ion binding"/>
    <property type="evidence" value="ECO:0007669"/>
    <property type="project" value="UniProtKB-KW"/>
</dbReference>
<comment type="catalytic activity">
    <reaction evidence="1">
        <text>S-ubiquitinyl-[E2 ubiquitin-conjugating enzyme]-L-cysteine + [acceptor protein]-L-lysine = [E2 ubiquitin-conjugating enzyme]-L-cysteine + N(6)-ubiquitinyl-[acceptor protein]-L-lysine.</text>
        <dbReference type="EC" id="2.3.2.27"/>
    </reaction>
</comment>
<evidence type="ECO:0000256" key="12">
    <source>
        <dbReference type="PROSITE-ProRule" id="PRU00175"/>
    </source>
</evidence>
<dbReference type="PROSITE" id="PS50089">
    <property type="entry name" value="ZF_RING_2"/>
    <property type="match status" value="1"/>
</dbReference>
<dbReference type="Pfam" id="PF23230">
    <property type="entry name" value="zf-C2H2_13"/>
    <property type="match status" value="1"/>
</dbReference>
<dbReference type="PROSITE" id="PS00028">
    <property type="entry name" value="ZINC_FINGER_C2H2_1"/>
    <property type="match status" value="1"/>
</dbReference>
<feature type="compositionally biased region" description="Basic residues" evidence="13">
    <location>
        <begin position="752"/>
        <end position="762"/>
    </location>
</feature>
<dbReference type="GO" id="GO:0016567">
    <property type="term" value="P:protein ubiquitination"/>
    <property type="evidence" value="ECO:0007669"/>
    <property type="project" value="TreeGrafter"/>
</dbReference>